<keyword evidence="13" id="KW-1185">Reference proteome</keyword>
<comment type="subcellular location">
    <subcellularLocation>
        <location evidence="1">Nucleus</location>
        <location evidence="1">Nuclear pore complex</location>
    </subcellularLocation>
</comment>
<dbReference type="GO" id="GO:0005543">
    <property type="term" value="F:phospholipid binding"/>
    <property type="evidence" value="ECO:0007669"/>
    <property type="project" value="TreeGrafter"/>
</dbReference>
<dbReference type="GO" id="GO:0044614">
    <property type="term" value="C:nuclear pore cytoplasmic filaments"/>
    <property type="evidence" value="ECO:0007669"/>
    <property type="project" value="TreeGrafter"/>
</dbReference>
<protein>
    <recommendedName>
        <fullName evidence="9">mRNA export factor GLE1</fullName>
    </recommendedName>
    <alternativeName>
        <fullName evidence="10">Nucleoporin GLE1</fullName>
    </alternativeName>
</protein>
<evidence type="ECO:0000313" key="13">
    <source>
        <dbReference type="Proteomes" id="UP000284842"/>
    </source>
</evidence>
<dbReference type="OrthoDB" id="420884at2759"/>
<evidence type="ECO:0000256" key="3">
    <source>
        <dbReference type="ARBA" id="ARBA00022448"/>
    </source>
</evidence>
<dbReference type="Pfam" id="PF07817">
    <property type="entry name" value="GLE1"/>
    <property type="match status" value="1"/>
</dbReference>
<keyword evidence="8" id="KW-0539">Nucleus</keyword>
<organism evidence="12 13">
    <name type="scientific">Panaeolus cyanescens</name>
    <dbReference type="NCBI Taxonomy" id="181874"/>
    <lineage>
        <taxon>Eukaryota</taxon>
        <taxon>Fungi</taxon>
        <taxon>Dikarya</taxon>
        <taxon>Basidiomycota</taxon>
        <taxon>Agaricomycotina</taxon>
        <taxon>Agaricomycetes</taxon>
        <taxon>Agaricomycetidae</taxon>
        <taxon>Agaricales</taxon>
        <taxon>Agaricineae</taxon>
        <taxon>Galeropsidaceae</taxon>
        <taxon>Panaeolus</taxon>
    </lineage>
</organism>
<proteinExistence type="inferred from homology"/>
<dbReference type="GO" id="GO:0000822">
    <property type="term" value="F:inositol hexakisphosphate binding"/>
    <property type="evidence" value="ECO:0007669"/>
    <property type="project" value="TreeGrafter"/>
</dbReference>
<dbReference type="GO" id="GO:0016973">
    <property type="term" value="P:poly(A)+ mRNA export from nucleus"/>
    <property type="evidence" value="ECO:0007669"/>
    <property type="project" value="InterPro"/>
</dbReference>
<keyword evidence="6" id="KW-0811">Translocation</keyword>
<evidence type="ECO:0000256" key="6">
    <source>
        <dbReference type="ARBA" id="ARBA00023010"/>
    </source>
</evidence>
<evidence type="ECO:0000256" key="10">
    <source>
        <dbReference type="ARBA" id="ARBA00029983"/>
    </source>
</evidence>
<dbReference type="GO" id="GO:0005737">
    <property type="term" value="C:cytoplasm"/>
    <property type="evidence" value="ECO:0007669"/>
    <property type="project" value="TreeGrafter"/>
</dbReference>
<keyword evidence="5" id="KW-0653">Protein transport</keyword>
<evidence type="ECO:0000256" key="4">
    <source>
        <dbReference type="ARBA" id="ARBA00022816"/>
    </source>
</evidence>
<dbReference type="Gene3D" id="1.25.40.510">
    <property type="entry name" value="GLE1-like"/>
    <property type="match status" value="1"/>
</dbReference>
<dbReference type="PANTHER" id="PTHR12960:SF0">
    <property type="entry name" value="MRNA EXPORT FACTOR GLE1"/>
    <property type="match status" value="1"/>
</dbReference>
<evidence type="ECO:0000256" key="5">
    <source>
        <dbReference type="ARBA" id="ARBA00022927"/>
    </source>
</evidence>
<feature type="region of interest" description="Disordered" evidence="11">
    <location>
        <begin position="38"/>
        <end position="71"/>
    </location>
</feature>
<accession>A0A409VTN5</accession>
<keyword evidence="7" id="KW-0906">Nuclear pore complex</keyword>
<dbReference type="InterPro" id="IPR038506">
    <property type="entry name" value="GLE1-like_sf"/>
</dbReference>
<evidence type="ECO:0000256" key="8">
    <source>
        <dbReference type="ARBA" id="ARBA00023242"/>
    </source>
</evidence>
<dbReference type="GO" id="GO:0031369">
    <property type="term" value="F:translation initiation factor binding"/>
    <property type="evidence" value="ECO:0007669"/>
    <property type="project" value="TreeGrafter"/>
</dbReference>
<evidence type="ECO:0000256" key="2">
    <source>
        <dbReference type="ARBA" id="ARBA00011056"/>
    </source>
</evidence>
<dbReference type="AlphaFoldDB" id="A0A409VTN5"/>
<name>A0A409VTN5_9AGAR</name>
<keyword evidence="3" id="KW-0813">Transport</keyword>
<evidence type="ECO:0000256" key="1">
    <source>
        <dbReference type="ARBA" id="ARBA00004567"/>
    </source>
</evidence>
<evidence type="ECO:0000256" key="7">
    <source>
        <dbReference type="ARBA" id="ARBA00023132"/>
    </source>
</evidence>
<keyword evidence="4" id="KW-0509">mRNA transport</keyword>
<feature type="compositionally biased region" description="Acidic residues" evidence="11">
    <location>
        <begin position="48"/>
        <end position="69"/>
    </location>
</feature>
<gene>
    <name evidence="12" type="ORF">CVT24_001215</name>
</gene>
<dbReference type="STRING" id="181874.A0A409VTN5"/>
<evidence type="ECO:0000313" key="12">
    <source>
        <dbReference type="EMBL" id="PPQ69642.1"/>
    </source>
</evidence>
<comment type="similarity">
    <text evidence="2">Belongs to the GLE1 family.</text>
</comment>
<dbReference type="EMBL" id="NHTK01005979">
    <property type="protein sequence ID" value="PPQ69642.1"/>
    <property type="molecule type" value="Genomic_DNA"/>
</dbReference>
<comment type="caution">
    <text evidence="12">The sequence shown here is derived from an EMBL/GenBank/DDBJ whole genome shotgun (WGS) entry which is preliminary data.</text>
</comment>
<sequence>MRFGVPRSYSPSPERRFVLLIYSVKVIGLDIVSRKPRHSSTFGLQSDSDSEDYDVVVDSSDTSESEDEVSIASAASSESSFILSMNISKMSLRPERTRQTPVEDRHLEDTIAAIRLRTRHHDPYEEWEKQTRKDAFRTAKKQFSLLQTSKLDEQEKVRLQEQQRLAAIQSQQNAELQKKLAALKQQQLQAENELRSRWQIREQELWNRVEASIKLEEEKLARKLEAERQARDAEEKKRKAEELKRRLAEEKRLQEETAKQQEEERKKKEEEEKQRQEKELEEKMKKLEEERERRLDEERGLRDKLDFYPPENDWRAVRANLLQLKMGPIAATKSNKADKSEWLKLRRQIVPKIGQLTNDPVAIQRITQQLIEIARPPTGALRPMIYATVLGSIAKAILLQAETEVTAEKNSAIPLAHVAHALLDSLEHFPEIFLGRLVQRCGGWPIPIFVGDKDHEKNPWTSKEERIKAAGYRKSESGEGLESAAEHSNRISAIMRVYFHILKIPPKQPQNVYFALPRYWTWFARVVSDFRLLADPIAPQLIYTGLDVLGKEAKMVWGQQWIKMLALLHEGLTSGYQPDHLIGGNSAESAASRSRALLSLETIMT</sequence>
<reference evidence="12 13" key="1">
    <citation type="journal article" date="2018" name="Evol. Lett.">
        <title>Horizontal gene cluster transfer increased hallucinogenic mushroom diversity.</title>
        <authorList>
            <person name="Reynolds H.T."/>
            <person name="Vijayakumar V."/>
            <person name="Gluck-Thaler E."/>
            <person name="Korotkin H.B."/>
            <person name="Matheny P.B."/>
            <person name="Slot J.C."/>
        </authorList>
    </citation>
    <scope>NUCLEOTIDE SEQUENCE [LARGE SCALE GENOMIC DNA]</scope>
    <source>
        <strain evidence="12 13">2629</strain>
    </source>
</reference>
<dbReference type="Proteomes" id="UP000284842">
    <property type="component" value="Unassembled WGS sequence"/>
</dbReference>
<dbReference type="GO" id="GO:0015031">
    <property type="term" value="P:protein transport"/>
    <property type="evidence" value="ECO:0007669"/>
    <property type="project" value="UniProtKB-KW"/>
</dbReference>
<evidence type="ECO:0000256" key="9">
    <source>
        <dbReference type="ARBA" id="ARBA00026227"/>
    </source>
</evidence>
<dbReference type="InterPro" id="IPR012476">
    <property type="entry name" value="GLE1"/>
</dbReference>
<evidence type="ECO:0000256" key="11">
    <source>
        <dbReference type="SAM" id="MobiDB-lite"/>
    </source>
</evidence>
<feature type="region of interest" description="Disordered" evidence="11">
    <location>
        <begin position="249"/>
        <end position="280"/>
    </location>
</feature>
<dbReference type="PANTHER" id="PTHR12960">
    <property type="entry name" value="GLE-1-RELATED"/>
    <property type="match status" value="1"/>
</dbReference>
<dbReference type="InParanoid" id="A0A409VTN5"/>